<dbReference type="EMBL" id="GAKP01022445">
    <property type="protein sequence ID" value="JAC36507.1"/>
    <property type="molecule type" value="Transcribed_RNA"/>
</dbReference>
<feature type="signal peptide" evidence="1">
    <location>
        <begin position="1"/>
        <end position="27"/>
    </location>
</feature>
<reference evidence="2" key="1">
    <citation type="journal article" date="2014" name="BMC Genomics">
        <title>Characterizing the developmental transcriptome of the oriental fruit fly, Bactrocera dorsalis (Diptera: Tephritidae) through comparative genomic analysis with Drosophila melanogaster utilizing modENCODE datasets.</title>
        <authorList>
            <person name="Geib S.M."/>
            <person name="Calla B."/>
            <person name="Hall B."/>
            <person name="Hou S."/>
            <person name="Manoukis N.C."/>
        </authorList>
    </citation>
    <scope>NUCLEOTIDE SEQUENCE</scope>
    <source>
        <strain evidence="2">Punador</strain>
    </source>
</reference>
<sequence length="132" mass="13216">MAVAGAAPLPTLRSVVVFTAAAAAAAASRPTQSHLEAAAAAQFDPFRHLSTSATAAQATTPVSLNNNSFGLTAATGTTCTTAQSLSAATHTLSGLSKSPTPGDLGAKDTKNVEIPEVIVGAILGGPRFYYPY</sequence>
<protein>
    <submittedName>
        <fullName evidence="2">Uncharacterized protein</fullName>
    </submittedName>
</protein>
<dbReference type="EMBL" id="GAKP01022442">
    <property type="protein sequence ID" value="JAC36510.1"/>
    <property type="molecule type" value="Transcribed_RNA"/>
</dbReference>
<proteinExistence type="predicted"/>
<name>A0A034V414_BACDO</name>
<accession>A0A034V414</accession>
<feature type="chain" id="PRO_5007368945" evidence="1">
    <location>
        <begin position="28"/>
        <end position="132"/>
    </location>
</feature>
<dbReference type="OrthoDB" id="441329at2759"/>
<evidence type="ECO:0000313" key="2">
    <source>
        <dbReference type="EMBL" id="JAC36510.1"/>
    </source>
</evidence>
<organism evidence="2">
    <name type="scientific">Bactrocera dorsalis</name>
    <name type="common">Oriental fruit fly</name>
    <name type="synonym">Dacus dorsalis</name>
    <dbReference type="NCBI Taxonomy" id="27457"/>
    <lineage>
        <taxon>Eukaryota</taxon>
        <taxon>Metazoa</taxon>
        <taxon>Ecdysozoa</taxon>
        <taxon>Arthropoda</taxon>
        <taxon>Hexapoda</taxon>
        <taxon>Insecta</taxon>
        <taxon>Pterygota</taxon>
        <taxon>Neoptera</taxon>
        <taxon>Endopterygota</taxon>
        <taxon>Diptera</taxon>
        <taxon>Brachycera</taxon>
        <taxon>Muscomorpha</taxon>
        <taxon>Tephritoidea</taxon>
        <taxon>Tephritidae</taxon>
        <taxon>Bactrocera</taxon>
        <taxon>Bactrocera</taxon>
    </lineage>
</organism>
<evidence type="ECO:0000256" key="1">
    <source>
        <dbReference type="SAM" id="SignalP"/>
    </source>
</evidence>
<dbReference type="AlphaFoldDB" id="A0A034V414"/>
<keyword evidence="1" id="KW-0732">Signal</keyword>